<evidence type="ECO:0000313" key="10">
    <source>
        <dbReference type="Proteomes" id="UP000595897"/>
    </source>
</evidence>
<dbReference type="Proteomes" id="UP000595897">
    <property type="component" value="Chromosome"/>
</dbReference>
<organism evidence="9 10">
    <name type="scientific">Anaeromicropila herbilytica</name>
    <dbReference type="NCBI Taxonomy" id="2785025"/>
    <lineage>
        <taxon>Bacteria</taxon>
        <taxon>Bacillati</taxon>
        <taxon>Bacillota</taxon>
        <taxon>Clostridia</taxon>
        <taxon>Lachnospirales</taxon>
        <taxon>Lachnospiraceae</taxon>
        <taxon>Anaeromicropila</taxon>
    </lineage>
</organism>
<dbReference type="GO" id="GO:0006508">
    <property type="term" value="P:proteolysis"/>
    <property type="evidence" value="ECO:0007669"/>
    <property type="project" value="UniProtKB-KW"/>
</dbReference>
<keyword evidence="3 6" id="KW-0378">Hydrolase</keyword>
<dbReference type="GO" id="GO:0004222">
    <property type="term" value="F:metalloendopeptidase activity"/>
    <property type="evidence" value="ECO:0007669"/>
    <property type="project" value="InterPro"/>
</dbReference>
<reference evidence="9 10" key="1">
    <citation type="submission" date="2020-11" db="EMBL/GenBank/DDBJ databases">
        <title>Draft genome sequencing of a Lachnospiraceae strain isolated from anoxic soil subjected to BSD treatment.</title>
        <authorList>
            <person name="Uek A."/>
            <person name="Tonouchi A."/>
        </authorList>
    </citation>
    <scope>NUCLEOTIDE SEQUENCE [LARGE SCALE GENOMIC DNA]</scope>
    <source>
        <strain evidence="9 10">TB5</strain>
    </source>
</reference>
<dbReference type="EMBL" id="AP024169">
    <property type="protein sequence ID" value="BCN30010.1"/>
    <property type="molecule type" value="Genomic_DNA"/>
</dbReference>
<feature type="domain" description="Peptidase M3A/M3B catalytic" evidence="7">
    <location>
        <begin position="191"/>
        <end position="571"/>
    </location>
</feature>
<dbReference type="Pfam" id="PF01432">
    <property type="entry name" value="Peptidase_M3"/>
    <property type="match status" value="1"/>
</dbReference>
<dbReference type="Pfam" id="PF08439">
    <property type="entry name" value="Peptidase_M3_N"/>
    <property type="match status" value="1"/>
</dbReference>
<evidence type="ECO:0000259" key="8">
    <source>
        <dbReference type="Pfam" id="PF08439"/>
    </source>
</evidence>
<keyword evidence="2 6" id="KW-0479">Metal-binding</keyword>
<proteinExistence type="inferred from homology"/>
<dbReference type="SUPFAM" id="SSF55486">
    <property type="entry name" value="Metalloproteases ('zincins'), catalytic domain"/>
    <property type="match status" value="1"/>
</dbReference>
<protein>
    <submittedName>
        <fullName evidence="9">Oligoendopeptidase F</fullName>
    </submittedName>
</protein>
<evidence type="ECO:0000256" key="2">
    <source>
        <dbReference type="ARBA" id="ARBA00022723"/>
    </source>
</evidence>
<evidence type="ECO:0000313" key="9">
    <source>
        <dbReference type="EMBL" id="BCN30010.1"/>
    </source>
</evidence>
<accession>A0A7R7EIY1</accession>
<dbReference type="CDD" id="cd09607">
    <property type="entry name" value="M3B_PepF"/>
    <property type="match status" value="1"/>
</dbReference>
<keyword evidence="1 6" id="KW-0645">Protease</keyword>
<dbReference type="RefSeq" id="WP_271715261.1">
    <property type="nucleotide sequence ID" value="NZ_AP024169.1"/>
</dbReference>
<keyword evidence="5 6" id="KW-0482">Metalloprotease</keyword>
<dbReference type="Gene3D" id="1.20.140.70">
    <property type="entry name" value="Oligopeptidase f, N-terminal domain"/>
    <property type="match status" value="1"/>
</dbReference>
<dbReference type="AlphaFoldDB" id="A0A7R7EIY1"/>
<name>A0A7R7EIY1_9FIRM</name>
<evidence type="ECO:0000256" key="4">
    <source>
        <dbReference type="ARBA" id="ARBA00022833"/>
    </source>
</evidence>
<sequence>MNTEWSLDVFYQSYEDENFKKDYERYEQLISDFTDFSETLKKKEVDKEQAILTAINYMEQIEVLHRKLGGYTFLRKSTNTMDVETTGVQSRLKKLTSTLSKPQAITKKFIANISDLDQYIEKHIILKEYEFKLHSLKENSKYMLSDDVEEVISKLNLSAGSAFGTMHQYLTSTLEVRYQGKNVTLSEIRNLAYSEEKDVRKAAYEAELEAYEKIKDPISFSLNNIKTQMNTICELRGYESALEKTLKDAHVKQETLDAMLSAMREYMPKFHQYLRRKAEMLGYSNGLPWYELFAPVGESSRTFSIEEAKDYLVNHFRGFASDIADMIETAFDKKWIDFYPRKGKVGGAFCSNLPFLGESRVLTNFDGMLGDVVTLAHELGHAYHGSMICENAPLNWDYSMLVAETASNFNETVIMNAAIAEASGREKMALIENRLQDVTQIMCDIYSRFLFETEVFDKTQTGFLFAEELKKMMLSAQKEAYGNGLDHEYLHPYMWVNKGHYYRDTLSYYNFPYAFGGLFARGLYEKYLEEGERFLPKYRELLKKTTVCSAEDVAKIAGIDLENPEFWRKSLEGYAREIDEFIELSKQYK</sequence>
<feature type="domain" description="Oligopeptidase F N-terminal" evidence="8">
    <location>
        <begin position="115"/>
        <end position="174"/>
    </location>
</feature>
<dbReference type="GO" id="GO:0046872">
    <property type="term" value="F:metal ion binding"/>
    <property type="evidence" value="ECO:0007669"/>
    <property type="project" value="UniProtKB-UniRule"/>
</dbReference>
<keyword evidence="4 6" id="KW-0862">Zinc</keyword>
<evidence type="ECO:0000256" key="6">
    <source>
        <dbReference type="RuleBase" id="RU003435"/>
    </source>
</evidence>
<dbReference type="InterPro" id="IPR001567">
    <property type="entry name" value="Pept_M3A_M3B_dom"/>
</dbReference>
<dbReference type="InterPro" id="IPR034006">
    <property type="entry name" value="M3B_PepF_2"/>
</dbReference>
<evidence type="ECO:0000256" key="1">
    <source>
        <dbReference type="ARBA" id="ARBA00022670"/>
    </source>
</evidence>
<gene>
    <name evidence="9" type="ORF">bsdtb5_13050</name>
</gene>
<comment type="cofactor">
    <cofactor evidence="6">
        <name>Zn(2+)</name>
        <dbReference type="ChEBI" id="CHEBI:29105"/>
    </cofactor>
    <text evidence="6">Binds 1 zinc ion.</text>
</comment>
<dbReference type="KEGG" id="ahb:bsdtb5_13050"/>
<keyword evidence="10" id="KW-1185">Reference proteome</keyword>
<evidence type="ECO:0000256" key="3">
    <source>
        <dbReference type="ARBA" id="ARBA00022801"/>
    </source>
</evidence>
<evidence type="ECO:0000259" key="7">
    <source>
        <dbReference type="Pfam" id="PF01432"/>
    </source>
</evidence>
<dbReference type="InterPro" id="IPR042088">
    <property type="entry name" value="OligoPept_F_C"/>
</dbReference>
<comment type="similarity">
    <text evidence="6">Belongs to the peptidase M3 family.</text>
</comment>
<evidence type="ECO:0000256" key="5">
    <source>
        <dbReference type="ARBA" id="ARBA00023049"/>
    </source>
</evidence>
<dbReference type="Gene3D" id="1.10.1370.20">
    <property type="entry name" value="Oligoendopeptidase f, C-terminal domain"/>
    <property type="match status" value="1"/>
</dbReference>
<dbReference type="InterPro" id="IPR013647">
    <property type="entry name" value="OligopepF_N_dom"/>
</dbReference>